<evidence type="ECO:0000313" key="1">
    <source>
        <dbReference type="EMBL" id="TRZ13308.1"/>
    </source>
</evidence>
<evidence type="ECO:0000313" key="2">
    <source>
        <dbReference type="Proteomes" id="UP000796761"/>
    </source>
</evidence>
<organism evidence="1 2">
    <name type="scientific">Zosterops borbonicus</name>
    <dbReference type="NCBI Taxonomy" id="364589"/>
    <lineage>
        <taxon>Eukaryota</taxon>
        <taxon>Metazoa</taxon>
        <taxon>Chordata</taxon>
        <taxon>Craniata</taxon>
        <taxon>Vertebrata</taxon>
        <taxon>Euteleostomi</taxon>
        <taxon>Archelosauria</taxon>
        <taxon>Archosauria</taxon>
        <taxon>Dinosauria</taxon>
        <taxon>Saurischia</taxon>
        <taxon>Theropoda</taxon>
        <taxon>Coelurosauria</taxon>
        <taxon>Aves</taxon>
        <taxon>Neognathae</taxon>
        <taxon>Neoaves</taxon>
        <taxon>Telluraves</taxon>
        <taxon>Australaves</taxon>
        <taxon>Passeriformes</taxon>
        <taxon>Sylvioidea</taxon>
        <taxon>Zosteropidae</taxon>
        <taxon>Zosterops</taxon>
    </lineage>
</organism>
<comment type="caution">
    <text evidence="1">The sequence shown here is derived from an EMBL/GenBank/DDBJ whole genome shotgun (WGS) entry which is preliminary data.</text>
</comment>
<name>A0A8K1LH00_9PASS</name>
<dbReference type="Proteomes" id="UP000796761">
    <property type="component" value="Unassembled WGS sequence"/>
</dbReference>
<protein>
    <submittedName>
        <fullName evidence="1">Uncharacterized protein</fullName>
    </submittedName>
</protein>
<keyword evidence="2" id="KW-1185">Reference proteome</keyword>
<gene>
    <name evidence="1" type="ORF">HGM15179_013798</name>
</gene>
<dbReference type="AlphaFoldDB" id="A0A8K1LH00"/>
<reference evidence="1" key="1">
    <citation type="submission" date="2019-04" db="EMBL/GenBank/DDBJ databases">
        <title>Genome assembly of Zosterops borbonicus 15179.</title>
        <authorList>
            <person name="Leroy T."/>
            <person name="Anselmetti Y."/>
            <person name="Tilak M.-K."/>
            <person name="Nabholz B."/>
        </authorList>
    </citation>
    <scope>NUCLEOTIDE SEQUENCE</scope>
    <source>
        <strain evidence="1">HGM_15179</strain>
        <tissue evidence="1">Muscle</tissue>
    </source>
</reference>
<proteinExistence type="predicted"/>
<accession>A0A8K1LH00</accession>
<dbReference type="EMBL" id="SWJQ01000517">
    <property type="protein sequence ID" value="TRZ13308.1"/>
    <property type="molecule type" value="Genomic_DNA"/>
</dbReference>
<sequence>MNYQIKDYDFINNTGKERLIRRTIYRLISNATALPDVNHVITPSAPEEMMELEEVAAPENNNPEQVDHENFLPEQDGQRRVPFEDWPTNQQWFGDIP</sequence>